<keyword evidence="4" id="KW-0029">Amino-acid transport</keyword>
<dbReference type="EMBL" id="QKRW01000010">
    <property type="protein sequence ID" value="RAL65326.1"/>
    <property type="molecule type" value="Genomic_DNA"/>
</dbReference>
<evidence type="ECO:0000256" key="3">
    <source>
        <dbReference type="ARBA" id="ARBA00022692"/>
    </source>
</evidence>
<sequence>MNRTSSSTGIAFPLPGSPGSSWAMYRARFKAIFHGADTEVLIAFWLFGLINNVLYVIILSAALDLVGPSIPKSVVLLADVLPSFVTKLIAPYFIHKVPILDTHPHILWPIIRGML</sequence>
<comment type="caution">
    <text evidence="8">The sequence shown here is derived from an EMBL/GenBank/DDBJ whole genome shotgun (WGS) entry which is preliminary data.</text>
</comment>
<protein>
    <recommendedName>
        <fullName evidence="7">Protein BTN</fullName>
    </recommendedName>
</protein>
<comment type="similarity">
    <text evidence="7">Belongs to the battenin family.</text>
</comment>
<accession>A0A395IZ85</accession>
<gene>
    <name evidence="8" type="ORF">DID88_000894</name>
</gene>
<dbReference type="InterPro" id="IPR003492">
    <property type="entry name" value="Battenin_disease_Cln3"/>
</dbReference>
<dbReference type="PANTHER" id="PTHR10981:SF0">
    <property type="entry name" value="BATTENIN"/>
    <property type="match status" value="1"/>
</dbReference>
<comment type="caution">
    <text evidence="7">Lacks conserved residue(s) required for the propagation of feature annotation.</text>
</comment>
<evidence type="ECO:0000256" key="2">
    <source>
        <dbReference type="ARBA" id="ARBA00022448"/>
    </source>
</evidence>
<dbReference type="GO" id="GO:0051453">
    <property type="term" value="P:regulation of intracellular pH"/>
    <property type="evidence" value="ECO:0007669"/>
    <property type="project" value="TreeGrafter"/>
</dbReference>
<evidence type="ECO:0000256" key="4">
    <source>
        <dbReference type="ARBA" id="ARBA00022970"/>
    </source>
</evidence>
<feature type="transmembrane region" description="Helical" evidence="7">
    <location>
        <begin position="42"/>
        <end position="62"/>
    </location>
</feature>
<evidence type="ECO:0000256" key="5">
    <source>
        <dbReference type="ARBA" id="ARBA00022989"/>
    </source>
</evidence>
<evidence type="ECO:0000256" key="7">
    <source>
        <dbReference type="RuleBase" id="RU361113"/>
    </source>
</evidence>
<dbReference type="PRINTS" id="PR01315">
    <property type="entry name" value="BATTENIN"/>
</dbReference>
<dbReference type="GO" id="GO:0006865">
    <property type="term" value="P:amino acid transport"/>
    <property type="evidence" value="ECO:0007669"/>
    <property type="project" value="UniProtKB-KW"/>
</dbReference>
<evidence type="ECO:0000313" key="9">
    <source>
        <dbReference type="Proteomes" id="UP000249056"/>
    </source>
</evidence>
<evidence type="ECO:0000256" key="6">
    <source>
        <dbReference type="ARBA" id="ARBA00023136"/>
    </source>
</evidence>
<keyword evidence="3 7" id="KW-0812">Transmembrane</keyword>
<dbReference type="Proteomes" id="UP000249056">
    <property type="component" value="Unassembled WGS sequence"/>
</dbReference>
<keyword evidence="2" id="KW-0813">Transport</keyword>
<keyword evidence="6 7" id="KW-0472">Membrane</keyword>
<organism evidence="8 9">
    <name type="scientific">Monilinia fructigena</name>
    <dbReference type="NCBI Taxonomy" id="38457"/>
    <lineage>
        <taxon>Eukaryota</taxon>
        <taxon>Fungi</taxon>
        <taxon>Dikarya</taxon>
        <taxon>Ascomycota</taxon>
        <taxon>Pezizomycotina</taxon>
        <taxon>Leotiomycetes</taxon>
        <taxon>Helotiales</taxon>
        <taxon>Sclerotiniaceae</taxon>
        <taxon>Monilinia</taxon>
    </lineage>
</organism>
<reference evidence="8 9" key="1">
    <citation type="submission" date="2018-06" db="EMBL/GenBank/DDBJ databases">
        <title>Genome Sequence of the Brown Rot Fungal Pathogen Monilinia fructigena.</title>
        <authorList>
            <person name="Landi L."/>
            <person name="De Miccolis Angelini R.M."/>
            <person name="Pollastro S."/>
            <person name="Abate D."/>
            <person name="Faretra F."/>
            <person name="Romanazzi G."/>
        </authorList>
    </citation>
    <scope>NUCLEOTIDE SEQUENCE [LARGE SCALE GENOMIC DNA]</scope>
    <source>
        <strain evidence="8 9">Mfrg269</strain>
    </source>
</reference>
<dbReference type="Pfam" id="PF02487">
    <property type="entry name" value="CLN3"/>
    <property type="match status" value="1"/>
</dbReference>
<keyword evidence="5 7" id="KW-1133">Transmembrane helix</keyword>
<evidence type="ECO:0000256" key="1">
    <source>
        <dbReference type="ARBA" id="ARBA00004127"/>
    </source>
</evidence>
<name>A0A395IZ85_9HELO</name>
<keyword evidence="9" id="KW-1185">Reference proteome</keyword>
<dbReference type="GO" id="GO:0012505">
    <property type="term" value="C:endomembrane system"/>
    <property type="evidence" value="ECO:0007669"/>
    <property type="project" value="UniProtKB-SubCell"/>
</dbReference>
<dbReference type="AlphaFoldDB" id="A0A395IZ85"/>
<comment type="subcellular location">
    <subcellularLocation>
        <location evidence="1">Endomembrane system</location>
        <topology evidence="1">Multi-pass membrane protein</topology>
    </subcellularLocation>
    <subcellularLocation>
        <location evidence="7">Vacuole membrane</location>
        <topology evidence="7">Multi-pass membrane protein</topology>
    </subcellularLocation>
</comment>
<keyword evidence="7" id="KW-0926">Vacuole</keyword>
<dbReference type="OrthoDB" id="5965864at2759"/>
<proteinExistence type="inferred from homology"/>
<evidence type="ECO:0000313" key="8">
    <source>
        <dbReference type="EMBL" id="RAL65326.1"/>
    </source>
</evidence>
<dbReference type="PANTHER" id="PTHR10981">
    <property type="entry name" value="BATTENIN"/>
    <property type="match status" value="1"/>
</dbReference>
<dbReference type="GO" id="GO:0005774">
    <property type="term" value="C:vacuolar membrane"/>
    <property type="evidence" value="ECO:0007669"/>
    <property type="project" value="UniProtKB-SubCell"/>
</dbReference>